<accession>A0A8F1SA21</accession>
<feature type="domain" description="AAA+ ATPase" evidence="5">
    <location>
        <begin position="225"/>
        <end position="393"/>
    </location>
</feature>
<keyword evidence="4" id="KW-0175">Coiled coil</keyword>
<dbReference type="GO" id="GO:0016887">
    <property type="term" value="F:ATP hydrolysis activity"/>
    <property type="evidence" value="ECO:0007669"/>
    <property type="project" value="InterPro"/>
</dbReference>
<keyword evidence="3" id="KW-0143">Chaperone</keyword>
<dbReference type="Gene3D" id="4.10.860.10">
    <property type="entry name" value="UVR domain"/>
    <property type="match status" value="1"/>
</dbReference>
<dbReference type="GO" id="GO:0005524">
    <property type="term" value="F:ATP binding"/>
    <property type="evidence" value="ECO:0007669"/>
    <property type="project" value="UniProtKB-KW"/>
</dbReference>
<dbReference type="InterPro" id="IPR003959">
    <property type="entry name" value="ATPase_AAA_core"/>
</dbReference>
<feature type="coiled-coil region" evidence="4">
    <location>
        <begin position="106"/>
        <end position="152"/>
    </location>
</feature>
<keyword evidence="6" id="KW-0645">Protease</keyword>
<dbReference type="GO" id="GO:0005737">
    <property type="term" value="C:cytoplasm"/>
    <property type="evidence" value="ECO:0007669"/>
    <property type="project" value="TreeGrafter"/>
</dbReference>
<dbReference type="InterPro" id="IPR003593">
    <property type="entry name" value="AAA+_ATPase"/>
</dbReference>
<dbReference type="SUPFAM" id="SSF52540">
    <property type="entry name" value="P-loop containing nucleoside triphosphate hydrolases"/>
    <property type="match status" value="2"/>
</dbReference>
<proteinExistence type="predicted"/>
<keyword evidence="7" id="KW-1185">Reference proteome</keyword>
<keyword evidence="1" id="KW-0547">Nucleotide-binding</keyword>
<evidence type="ECO:0000259" key="5">
    <source>
        <dbReference type="SMART" id="SM00382"/>
    </source>
</evidence>
<dbReference type="PRINTS" id="PR00300">
    <property type="entry name" value="CLPPROTEASEA"/>
</dbReference>
<evidence type="ECO:0000256" key="2">
    <source>
        <dbReference type="ARBA" id="ARBA00022840"/>
    </source>
</evidence>
<dbReference type="Pfam" id="PF17871">
    <property type="entry name" value="AAA_lid_9"/>
    <property type="match status" value="1"/>
</dbReference>
<organism evidence="6 7">
    <name type="scientific">Candidatus Minimicrobia vallesae</name>
    <dbReference type="NCBI Taxonomy" id="2841264"/>
    <lineage>
        <taxon>Bacteria</taxon>
        <taxon>Candidatus Saccharimonadota</taxon>
        <taxon>Candidatus Saccharimonadota incertae sedis</taxon>
        <taxon>Candidatus Minimicrobia</taxon>
    </lineage>
</organism>
<evidence type="ECO:0000256" key="1">
    <source>
        <dbReference type="ARBA" id="ARBA00022741"/>
    </source>
</evidence>
<dbReference type="GO" id="GO:0006508">
    <property type="term" value="P:proteolysis"/>
    <property type="evidence" value="ECO:0007669"/>
    <property type="project" value="UniProtKB-KW"/>
</dbReference>
<reference evidence="6" key="1">
    <citation type="submission" date="2021-06" db="EMBL/GenBank/DDBJ databases">
        <title>An adapted protocol for Saccharibacteria cultivation: two new species join this phylum of Candidate Phyla Radiations.</title>
        <authorList>
            <person name="Ibrahim A."/>
            <person name="Maatouk M."/>
            <person name="Raoult D."/>
            <person name="Bittar F."/>
        </authorList>
    </citation>
    <scope>NUCLEOTIDE SEQUENCE</scope>
    <source>
        <strain evidence="6">IHU2</strain>
    </source>
</reference>
<dbReference type="Gene3D" id="3.40.50.300">
    <property type="entry name" value="P-loop containing nucleotide triphosphate hydrolases"/>
    <property type="match status" value="2"/>
</dbReference>
<protein>
    <submittedName>
        <fullName evidence="6">ATP-dependent Clp protease ATP-binding subunit</fullName>
    </submittedName>
</protein>
<sequence>MRLIGATTFDEYRKHIEKDAALSRRFQSVTVNEPSPEEAVEMMRGLRGKFSLRHHQVQIPDEMLTEAVDLSQRYVTERFLPDKAIDVIDEAASLLKSSSPIKLSRKDKLARQIKRLAGKIDAAVEAEDYEKAAEFKMQMRQLELQAEALKDEASDEPVLTDEYLRRAVSAMTNIPIDRLSLNQMKDLIRLEKRLSQSVLGQNEAIEQLARAIRRNKAGLNRQSGPLGSFIFLGPTGVGKTELARVLAREVFGGDDSLIKIDMSEFSERHTASRLVGAPAGYVGYEDGGKLTDKVRRRPYSVVLFDEIEKAHPDVLNLLLQILEDGKLSDSHGRTVSFRQTIIILTSNVGAEQMIQDSELGFGASGQKKSASENRHEKNSRAALRELEEFLRPELIGRFDNVITFKPLSRSVVRKIFDNLTSDLVKAVAQHGMTLDITFSAKRWLD</sequence>
<evidence type="ECO:0000313" key="6">
    <source>
        <dbReference type="EMBL" id="QWQ31133.1"/>
    </source>
</evidence>
<dbReference type="RefSeq" id="WP_232735933.1">
    <property type="nucleotide sequence ID" value="NZ_CP076459.1"/>
</dbReference>
<dbReference type="Proteomes" id="UP000677117">
    <property type="component" value="Chromosome"/>
</dbReference>
<keyword evidence="2 6" id="KW-0067">ATP-binding</keyword>
<dbReference type="AlphaFoldDB" id="A0A8F1SA21"/>
<dbReference type="InterPro" id="IPR001270">
    <property type="entry name" value="ClpA/B"/>
</dbReference>
<gene>
    <name evidence="6" type="ORF">KOY49_02925</name>
</gene>
<dbReference type="GO" id="GO:0034605">
    <property type="term" value="P:cellular response to heat"/>
    <property type="evidence" value="ECO:0007669"/>
    <property type="project" value="TreeGrafter"/>
</dbReference>
<dbReference type="CDD" id="cd19499">
    <property type="entry name" value="RecA-like_ClpB_Hsp104-like"/>
    <property type="match status" value="1"/>
</dbReference>
<dbReference type="SMART" id="SM00382">
    <property type="entry name" value="AAA"/>
    <property type="match status" value="1"/>
</dbReference>
<dbReference type="InterPro" id="IPR050130">
    <property type="entry name" value="ClpA_ClpB"/>
</dbReference>
<dbReference type="FunFam" id="3.40.50.300:FF:000025">
    <property type="entry name" value="ATP-dependent Clp protease subunit"/>
    <property type="match status" value="1"/>
</dbReference>
<evidence type="ECO:0000256" key="4">
    <source>
        <dbReference type="SAM" id="Coils"/>
    </source>
</evidence>
<evidence type="ECO:0000313" key="7">
    <source>
        <dbReference type="Proteomes" id="UP000677117"/>
    </source>
</evidence>
<dbReference type="PANTHER" id="PTHR11638">
    <property type="entry name" value="ATP-DEPENDENT CLP PROTEASE"/>
    <property type="match status" value="1"/>
</dbReference>
<dbReference type="Gene3D" id="1.10.8.60">
    <property type="match status" value="1"/>
</dbReference>
<evidence type="ECO:0000256" key="3">
    <source>
        <dbReference type="ARBA" id="ARBA00023186"/>
    </source>
</evidence>
<dbReference type="Pfam" id="PF07724">
    <property type="entry name" value="AAA_2"/>
    <property type="match status" value="1"/>
</dbReference>
<keyword evidence="6" id="KW-0378">Hydrolase</keyword>
<dbReference type="InterPro" id="IPR041546">
    <property type="entry name" value="ClpA/ClpB_AAA_lid"/>
</dbReference>
<dbReference type="EMBL" id="CP076459">
    <property type="protein sequence ID" value="QWQ31133.1"/>
    <property type="molecule type" value="Genomic_DNA"/>
</dbReference>
<name>A0A8F1SA21_9BACT</name>
<dbReference type="GO" id="GO:0008233">
    <property type="term" value="F:peptidase activity"/>
    <property type="evidence" value="ECO:0007669"/>
    <property type="project" value="UniProtKB-KW"/>
</dbReference>
<dbReference type="PANTHER" id="PTHR11638:SF175">
    <property type="entry name" value="ATP-DEPENDENT CLP PROTEASE, ATP-BINDING SUBUNIT CLPC"/>
    <property type="match status" value="1"/>
</dbReference>
<dbReference type="InterPro" id="IPR027417">
    <property type="entry name" value="P-loop_NTPase"/>
</dbReference>
<dbReference type="KEGG" id="mvl:KOY49_02925"/>